<dbReference type="PRINTS" id="PR00385">
    <property type="entry name" value="P450"/>
</dbReference>
<organism evidence="6 7">
    <name type="scientific">Conoideocrella luteorostrata</name>
    <dbReference type="NCBI Taxonomy" id="1105319"/>
    <lineage>
        <taxon>Eukaryota</taxon>
        <taxon>Fungi</taxon>
        <taxon>Dikarya</taxon>
        <taxon>Ascomycota</taxon>
        <taxon>Pezizomycotina</taxon>
        <taxon>Sordariomycetes</taxon>
        <taxon>Hypocreomycetidae</taxon>
        <taxon>Hypocreales</taxon>
        <taxon>Clavicipitaceae</taxon>
        <taxon>Conoideocrella</taxon>
    </lineage>
</organism>
<reference evidence="6" key="1">
    <citation type="submission" date="2023-06" db="EMBL/GenBank/DDBJ databases">
        <title>Conoideocrella luteorostrata (Hypocreales: Clavicipitaceae), a potential biocontrol fungus for elongate hemlock scale in United States Christmas tree production areas.</title>
        <authorList>
            <person name="Barrett H."/>
            <person name="Lovett B."/>
            <person name="Macias A.M."/>
            <person name="Stajich J.E."/>
            <person name="Kasson M.T."/>
        </authorList>
    </citation>
    <scope>NUCLEOTIDE SEQUENCE</scope>
    <source>
        <strain evidence="6">ARSEF 14590</strain>
    </source>
</reference>
<keyword evidence="5" id="KW-1133">Transmembrane helix</keyword>
<keyword evidence="2 4" id="KW-0479">Metal-binding</keyword>
<evidence type="ECO:0000256" key="5">
    <source>
        <dbReference type="SAM" id="Phobius"/>
    </source>
</evidence>
<keyword evidence="3 4" id="KW-0408">Iron</keyword>
<evidence type="ECO:0000256" key="2">
    <source>
        <dbReference type="ARBA" id="ARBA00022723"/>
    </source>
</evidence>
<dbReference type="EMBL" id="JASWJB010000002">
    <property type="protein sequence ID" value="KAK2616780.1"/>
    <property type="molecule type" value="Genomic_DNA"/>
</dbReference>
<proteinExistence type="predicted"/>
<dbReference type="InterPro" id="IPR050121">
    <property type="entry name" value="Cytochrome_P450_monoxygenase"/>
</dbReference>
<dbReference type="PRINTS" id="PR00463">
    <property type="entry name" value="EP450I"/>
</dbReference>
<dbReference type="PANTHER" id="PTHR24305">
    <property type="entry name" value="CYTOCHROME P450"/>
    <property type="match status" value="1"/>
</dbReference>
<dbReference type="Proteomes" id="UP001251528">
    <property type="component" value="Unassembled WGS sequence"/>
</dbReference>
<dbReference type="Gene3D" id="1.10.630.10">
    <property type="entry name" value="Cytochrome P450"/>
    <property type="match status" value="1"/>
</dbReference>
<dbReference type="GO" id="GO:0004497">
    <property type="term" value="F:monooxygenase activity"/>
    <property type="evidence" value="ECO:0007669"/>
    <property type="project" value="InterPro"/>
</dbReference>
<dbReference type="PANTHER" id="PTHR24305:SF226">
    <property type="entry name" value="CYTOCHROME P450 MONOOXYGENASE"/>
    <property type="match status" value="1"/>
</dbReference>
<dbReference type="InterPro" id="IPR002401">
    <property type="entry name" value="Cyt_P450_E_grp-I"/>
</dbReference>
<keyword evidence="5" id="KW-0812">Transmembrane</keyword>
<protein>
    <recommendedName>
        <fullName evidence="8">Cytochrome P450</fullName>
    </recommendedName>
</protein>
<feature type="binding site" description="axial binding residue" evidence="4">
    <location>
        <position position="480"/>
    </location>
    <ligand>
        <name>heme</name>
        <dbReference type="ChEBI" id="CHEBI:30413"/>
    </ligand>
    <ligandPart>
        <name>Fe</name>
        <dbReference type="ChEBI" id="CHEBI:18248"/>
    </ligandPart>
</feature>
<comment type="caution">
    <text evidence="6">The sequence shown here is derived from an EMBL/GenBank/DDBJ whole genome shotgun (WGS) entry which is preliminary data.</text>
</comment>
<dbReference type="Pfam" id="PF00067">
    <property type="entry name" value="p450"/>
    <property type="match status" value="1"/>
</dbReference>
<evidence type="ECO:0000256" key="4">
    <source>
        <dbReference type="PIRSR" id="PIRSR602401-1"/>
    </source>
</evidence>
<dbReference type="InterPro" id="IPR036396">
    <property type="entry name" value="Cyt_P450_sf"/>
</dbReference>
<feature type="transmembrane region" description="Helical" evidence="5">
    <location>
        <begin position="6"/>
        <end position="31"/>
    </location>
</feature>
<evidence type="ECO:0000256" key="1">
    <source>
        <dbReference type="ARBA" id="ARBA00022617"/>
    </source>
</evidence>
<evidence type="ECO:0000313" key="7">
    <source>
        <dbReference type="Proteomes" id="UP001251528"/>
    </source>
</evidence>
<dbReference type="GO" id="GO:0020037">
    <property type="term" value="F:heme binding"/>
    <property type="evidence" value="ECO:0007669"/>
    <property type="project" value="InterPro"/>
</dbReference>
<dbReference type="SUPFAM" id="SSF48264">
    <property type="entry name" value="Cytochrome P450"/>
    <property type="match status" value="1"/>
</dbReference>
<keyword evidence="1 4" id="KW-0349">Heme</keyword>
<evidence type="ECO:0000256" key="3">
    <source>
        <dbReference type="ARBA" id="ARBA00023004"/>
    </source>
</evidence>
<dbReference type="AlphaFoldDB" id="A0AAJ0D006"/>
<keyword evidence="7" id="KW-1185">Reference proteome</keyword>
<accession>A0AAJ0D006</accession>
<keyword evidence="5" id="KW-0472">Membrane</keyword>
<dbReference type="GO" id="GO:0016705">
    <property type="term" value="F:oxidoreductase activity, acting on paired donors, with incorporation or reduction of molecular oxygen"/>
    <property type="evidence" value="ECO:0007669"/>
    <property type="project" value="InterPro"/>
</dbReference>
<comment type="cofactor">
    <cofactor evidence="4">
        <name>heme</name>
        <dbReference type="ChEBI" id="CHEBI:30413"/>
    </cofactor>
</comment>
<evidence type="ECO:0008006" key="8">
    <source>
        <dbReference type="Google" id="ProtNLM"/>
    </source>
</evidence>
<evidence type="ECO:0000313" key="6">
    <source>
        <dbReference type="EMBL" id="KAK2616780.1"/>
    </source>
</evidence>
<gene>
    <name evidence="6" type="ORF">QQS21_000157</name>
</gene>
<sequence>MTASAVFAAAGTYLLYFVMPLALFYIGYCVFLHPLAQYPGPPLARFTEAYGGYLALRKTIHTSTYQSFLKYGIFGVMALYSQPTDDVIGPVVRVAPNRLVFNSIAALQGKLSPVTPAIEKCLQPGIDIYLNPKLRKGTPYHYQPLSTNQRGVQNTIDKDVHKRKRKLIGSVLNERSMRIFESTMSTRVEKFLQLLYGASQSLKPVNIANLSQNLAMDIAASLGFGYCLHLQTNDTYRFITETLIFWMRLINVNMAFPILRYVSRTIMVLQVKKTTKFGMAVKKIIQARMAQGRDAQHDFYSVATEVNADSELFRSEMWAEATAFLAAGGLSTATSISATFFYLSRYPDCYRTLAHEIRTTFACSDDIKAGPQLNGCKYLRACIEEALRCAAPVLLPSWREQDPADQGLFIVDGHVVPRGTQVAVPIYSLLHNQDIFEDPFAYRPERWLEPDKNSDTEDKKSSRVAMRKAFIPFMIGDRNCAGQAMAWMELSLVVARVLWYFDFEKAPGKLSKLGEKLRLEAGREVPEYEISDIFVAEHDGPNLIFREREGLAKELETKFQ</sequence>
<name>A0AAJ0D006_9HYPO</name>
<dbReference type="InterPro" id="IPR001128">
    <property type="entry name" value="Cyt_P450"/>
</dbReference>
<dbReference type="GO" id="GO:0005506">
    <property type="term" value="F:iron ion binding"/>
    <property type="evidence" value="ECO:0007669"/>
    <property type="project" value="InterPro"/>
</dbReference>